<dbReference type="InterPro" id="IPR003439">
    <property type="entry name" value="ABC_transporter-like_ATP-bd"/>
</dbReference>
<dbReference type="AlphaFoldDB" id="A0A0D5NS39"/>
<dbReference type="PATRIC" id="fig|1126833.4.peg.5223"/>
<dbReference type="GO" id="GO:0015658">
    <property type="term" value="F:branched-chain amino acid transmembrane transporter activity"/>
    <property type="evidence" value="ECO:0007669"/>
    <property type="project" value="InterPro"/>
</dbReference>
<protein>
    <submittedName>
        <fullName evidence="7">Amino acid ABC transporter ATPase</fullName>
    </submittedName>
</protein>
<reference evidence="7 8" key="1">
    <citation type="journal article" date="2015" name="J. Biotechnol.">
        <title>Complete genome sequence of Paenibacillus beijingensis 7188(T) (=DSM 24997(T)), a novel rhizobacterium from jujube garden soil.</title>
        <authorList>
            <person name="Kwak Y."/>
            <person name="Shin J.H."/>
        </authorList>
    </citation>
    <scope>NUCLEOTIDE SEQUENCE [LARGE SCALE GENOMIC DNA]</scope>
    <source>
        <strain evidence="7 8">DSM 24997</strain>
    </source>
</reference>
<dbReference type="OrthoDB" id="9776369at2"/>
<dbReference type="PIRSF" id="PIRSF039137">
    <property type="entry name" value="ABC_branched_ATPase"/>
    <property type="match status" value="1"/>
</dbReference>
<dbReference type="InterPro" id="IPR017871">
    <property type="entry name" value="ABC_transporter-like_CS"/>
</dbReference>
<dbReference type="SUPFAM" id="SSF52540">
    <property type="entry name" value="P-loop containing nucleoside triphosphate hydrolases"/>
    <property type="match status" value="1"/>
</dbReference>
<dbReference type="Pfam" id="PF00005">
    <property type="entry name" value="ABC_tran"/>
    <property type="match status" value="1"/>
</dbReference>
<evidence type="ECO:0000259" key="6">
    <source>
        <dbReference type="PROSITE" id="PS50893"/>
    </source>
</evidence>
<keyword evidence="5" id="KW-0029">Amino-acid transport</keyword>
<dbReference type="InterPro" id="IPR003593">
    <property type="entry name" value="AAA+_ATPase"/>
</dbReference>
<dbReference type="InterPro" id="IPR052156">
    <property type="entry name" value="BCAA_Transport_ATP-bd_LivF"/>
</dbReference>
<dbReference type="EMBL" id="CP011058">
    <property type="protein sequence ID" value="AJY77980.1"/>
    <property type="molecule type" value="Genomic_DNA"/>
</dbReference>
<dbReference type="PANTHER" id="PTHR43820">
    <property type="entry name" value="HIGH-AFFINITY BRANCHED-CHAIN AMINO ACID TRANSPORT ATP-BINDING PROTEIN LIVF"/>
    <property type="match status" value="1"/>
</dbReference>
<sequence>MLEINNLSAYYGNICALRGVSFHVDAGETVALIGNNGAGKTTTVRTISGLMKAREGEIRFMGERIDQLRPDQIVRLGISHSPEGRKVFPSMTIRENLLMGGYIVRDPKAVNRSLEYVLELFPRLKERYSQLSETLSGGEQQMLAIGRALMSEPKLLILDEPSLGLAPLIIKQIFELIRHIQQKGITILIIEQNARQALKVSHRGIVLETGQIAFEEKAADMLHNDRVRKAYLGEKYSKEA</sequence>
<evidence type="ECO:0000313" key="8">
    <source>
        <dbReference type="Proteomes" id="UP000032633"/>
    </source>
</evidence>
<dbReference type="InterPro" id="IPR030660">
    <property type="entry name" value="ABC_branched_ATPase_LivF/BraG"/>
</dbReference>
<evidence type="ECO:0000256" key="5">
    <source>
        <dbReference type="ARBA" id="ARBA00022970"/>
    </source>
</evidence>
<dbReference type="GO" id="GO:0016887">
    <property type="term" value="F:ATP hydrolysis activity"/>
    <property type="evidence" value="ECO:0007669"/>
    <property type="project" value="InterPro"/>
</dbReference>
<accession>A0A0D5NS39</accession>
<dbReference type="PROSITE" id="PS50893">
    <property type="entry name" value="ABC_TRANSPORTER_2"/>
    <property type="match status" value="1"/>
</dbReference>
<keyword evidence="8" id="KW-1185">Reference proteome</keyword>
<dbReference type="HOGENOM" id="CLU_000604_1_2_9"/>
<proteinExistence type="inferred from homology"/>
<dbReference type="PROSITE" id="PS00211">
    <property type="entry name" value="ABC_TRANSPORTER_1"/>
    <property type="match status" value="1"/>
</dbReference>
<dbReference type="GO" id="GO:0015807">
    <property type="term" value="P:L-amino acid transport"/>
    <property type="evidence" value="ECO:0007669"/>
    <property type="project" value="TreeGrafter"/>
</dbReference>
<evidence type="ECO:0000256" key="4">
    <source>
        <dbReference type="ARBA" id="ARBA00022840"/>
    </source>
</evidence>
<keyword evidence="2" id="KW-0813">Transport</keyword>
<organism evidence="7 8">
    <name type="scientific">Paenibacillus beijingensis</name>
    <dbReference type="NCBI Taxonomy" id="1126833"/>
    <lineage>
        <taxon>Bacteria</taxon>
        <taxon>Bacillati</taxon>
        <taxon>Bacillota</taxon>
        <taxon>Bacilli</taxon>
        <taxon>Bacillales</taxon>
        <taxon>Paenibacillaceae</taxon>
        <taxon>Paenibacillus</taxon>
    </lineage>
</organism>
<comment type="similarity">
    <text evidence="1">Belongs to the ABC transporter superfamily.</text>
</comment>
<dbReference type="Proteomes" id="UP000032633">
    <property type="component" value="Chromosome"/>
</dbReference>
<dbReference type="SMART" id="SM00382">
    <property type="entry name" value="AAA"/>
    <property type="match status" value="1"/>
</dbReference>
<dbReference type="GO" id="GO:0005524">
    <property type="term" value="F:ATP binding"/>
    <property type="evidence" value="ECO:0007669"/>
    <property type="project" value="UniProtKB-KW"/>
</dbReference>
<dbReference type="InterPro" id="IPR027417">
    <property type="entry name" value="P-loop_NTPase"/>
</dbReference>
<keyword evidence="4" id="KW-0067">ATP-binding</keyword>
<gene>
    <name evidence="7" type="ORF">VN24_23755</name>
</gene>
<reference evidence="8" key="2">
    <citation type="submission" date="2015-03" db="EMBL/GenBank/DDBJ databases">
        <title>Genome sequence of Paenibacillus beijingensis strain DSM 24997T.</title>
        <authorList>
            <person name="Kwak Y."/>
            <person name="Shin J.-H."/>
        </authorList>
    </citation>
    <scope>NUCLEOTIDE SEQUENCE [LARGE SCALE GENOMIC DNA]</scope>
    <source>
        <strain evidence="8">DSM 24997</strain>
    </source>
</reference>
<dbReference type="PANTHER" id="PTHR43820:SF4">
    <property type="entry name" value="HIGH-AFFINITY BRANCHED-CHAIN AMINO ACID TRANSPORT ATP-BINDING PROTEIN LIVF"/>
    <property type="match status" value="1"/>
</dbReference>
<feature type="domain" description="ABC transporter" evidence="6">
    <location>
        <begin position="2"/>
        <end position="234"/>
    </location>
</feature>
<dbReference type="KEGG" id="pbj:VN24_23755"/>
<evidence type="ECO:0000256" key="2">
    <source>
        <dbReference type="ARBA" id="ARBA00022448"/>
    </source>
</evidence>
<evidence type="ECO:0000256" key="1">
    <source>
        <dbReference type="ARBA" id="ARBA00005417"/>
    </source>
</evidence>
<dbReference type="STRING" id="1126833.VN24_23755"/>
<dbReference type="CDD" id="cd03224">
    <property type="entry name" value="ABC_TM1139_LivF_branched"/>
    <property type="match status" value="1"/>
</dbReference>
<evidence type="ECO:0000256" key="3">
    <source>
        <dbReference type="ARBA" id="ARBA00022741"/>
    </source>
</evidence>
<name>A0A0D5NS39_9BACL</name>
<dbReference type="Gene3D" id="3.40.50.300">
    <property type="entry name" value="P-loop containing nucleotide triphosphate hydrolases"/>
    <property type="match status" value="1"/>
</dbReference>
<keyword evidence="3" id="KW-0547">Nucleotide-binding</keyword>
<evidence type="ECO:0000313" key="7">
    <source>
        <dbReference type="EMBL" id="AJY77980.1"/>
    </source>
</evidence>